<dbReference type="Pfam" id="PF12801">
    <property type="entry name" value="Fer4_5"/>
    <property type="match status" value="2"/>
</dbReference>
<name>A0A2S2CYE8_9PROT</name>
<accession>A0A2S2CYE8</accession>
<dbReference type="EMBL" id="CP029357">
    <property type="protein sequence ID" value="AWK89542.1"/>
    <property type="molecule type" value="Genomic_DNA"/>
</dbReference>
<keyword evidence="2" id="KW-0004">4Fe-4S</keyword>
<protein>
    <submittedName>
        <fullName evidence="11">Quinol dehydrogenase ferredoxin subunit NapH</fullName>
    </submittedName>
</protein>
<evidence type="ECO:0000256" key="3">
    <source>
        <dbReference type="ARBA" id="ARBA00022723"/>
    </source>
</evidence>
<dbReference type="NCBIfam" id="TIGR02163">
    <property type="entry name" value="napH"/>
    <property type="match status" value="1"/>
</dbReference>
<dbReference type="GO" id="GO:0005886">
    <property type="term" value="C:plasma membrane"/>
    <property type="evidence" value="ECO:0007669"/>
    <property type="project" value="TreeGrafter"/>
</dbReference>
<evidence type="ECO:0000256" key="2">
    <source>
        <dbReference type="ARBA" id="ARBA00022485"/>
    </source>
</evidence>
<evidence type="ECO:0000256" key="4">
    <source>
        <dbReference type="ARBA" id="ARBA00022737"/>
    </source>
</evidence>
<dbReference type="Pfam" id="PF13237">
    <property type="entry name" value="Fer4_10"/>
    <property type="match status" value="1"/>
</dbReference>
<dbReference type="PROSITE" id="PS00198">
    <property type="entry name" value="4FE4S_FER_1"/>
    <property type="match status" value="1"/>
</dbReference>
<dbReference type="NCBIfam" id="NF007013">
    <property type="entry name" value="PRK09477.1"/>
    <property type="match status" value="1"/>
</dbReference>
<geneLocation type="plasmid" evidence="11 12">
    <name>unnamed2</name>
</geneLocation>
<dbReference type="InterPro" id="IPR051684">
    <property type="entry name" value="Electron_Trans/Redox"/>
</dbReference>
<sequence>MSMQPTAARRGPGKAAERRIPGRAAAASRGWFAAHRWLIARRLSQLFFLSLFLSGPLFGVWIAKGTLAESRTLDVLPLTDPFVLLQSLLAGHWPETTAVVGAVIVLSAYLLLRGRLYCSWVCPLNLVTDAAAALRRRLGLREGMSLGRKTRLAVLAGVLVASAVTGTIAWEAVNPVTILHRGIVFGGLFAGGAVLAAVAAVFVFDLAVAQRGWCGHLCPVGAFYGLVGRRGSVAVKAPARERCDQCMDCYAVCPEPQVLTPALKGPGAPLVTSPDCTACGRCVDVCPHTVFALGLVRPFARPGQGETP</sequence>
<evidence type="ECO:0000256" key="5">
    <source>
        <dbReference type="ARBA" id="ARBA00022982"/>
    </source>
</evidence>
<proteinExistence type="predicted"/>
<keyword evidence="1" id="KW-0813">Transport</keyword>
<dbReference type="Gene3D" id="3.30.70.20">
    <property type="match status" value="1"/>
</dbReference>
<organism evidence="11 12">
    <name type="scientific">Azospirillum thermophilum</name>
    <dbReference type="NCBI Taxonomy" id="2202148"/>
    <lineage>
        <taxon>Bacteria</taxon>
        <taxon>Pseudomonadati</taxon>
        <taxon>Pseudomonadota</taxon>
        <taxon>Alphaproteobacteria</taxon>
        <taxon>Rhodospirillales</taxon>
        <taxon>Azospirillaceae</taxon>
        <taxon>Azospirillum</taxon>
    </lineage>
</organism>
<keyword evidence="9" id="KW-0812">Transmembrane</keyword>
<keyword evidence="3" id="KW-0479">Metal-binding</keyword>
<dbReference type="PROSITE" id="PS51379">
    <property type="entry name" value="4FE4S_FER_2"/>
    <property type="match status" value="2"/>
</dbReference>
<keyword evidence="9" id="KW-0472">Membrane</keyword>
<dbReference type="PANTHER" id="PTHR30176">
    <property type="entry name" value="FERREDOXIN-TYPE PROTEIN NAPH"/>
    <property type="match status" value="1"/>
</dbReference>
<dbReference type="PANTHER" id="PTHR30176:SF3">
    <property type="entry name" value="FERREDOXIN-TYPE PROTEIN NAPH"/>
    <property type="match status" value="1"/>
</dbReference>
<evidence type="ECO:0000256" key="8">
    <source>
        <dbReference type="SAM" id="MobiDB-lite"/>
    </source>
</evidence>
<keyword evidence="5" id="KW-0249">Electron transport</keyword>
<keyword evidence="4" id="KW-0677">Repeat</keyword>
<feature type="transmembrane region" description="Helical" evidence="9">
    <location>
        <begin position="182"/>
        <end position="204"/>
    </location>
</feature>
<dbReference type="InterPro" id="IPR017900">
    <property type="entry name" value="4Fe4S_Fe_S_CS"/>
</dbReference>
<feature type="domain" description="4Fe-4S ferredoxin-type" evidence="10">
    <location>
        <begin position="231"/>
        <end position="264"/>
    </location>
</feature>
<feature type="domain" description="4Fe-4S ferredoxin-type" evidence="10">
    <location>
        <begin position="267"/>
        <end position="296"/>
    </location>
</feature>
<evidence type="ECO:0000256" key="9">
    <source>
        <dbReference type="SAM" id="Phobius"/>
    </source>
</evidence>
<evidence type="ECO:0000259" key="10">
    <source>
        <dbReference type="PROSITE" id="PS51379"/>
    </source>
</evidence>
<keyword evidence="12" id="KW-1185">Reference proteome</keyword>
<dbReference type="InterPro" id="IPR011886">
    <property type="entry name" value="NapH_MauN"/>
</dbReference>
<keyword evidence="9" id="KW-1133">Transmembrane helix</keyword>
<dbReference type="KEGG" id="azz:DEW08_26350"/>
<feature type="region of interest" description="Disordered" evidence="8">
    <location>
        <begin position="1"/>
        <end position="21"/>
    </location>
</feature>
<dbReference type="AlphaFoldDB" id="A0A2S2CYE8"/>
<dbReference type="InterPro" id="IPR017896">
    <property type="entry name" value="4Fe4S_Fe-S-bd"/>
</dbReference>
<keyword evidence="6" id="KW-0408">Iron</keyword>
<dbReference type="GO" id="GO:0051539">
    <property type="term" value="F:4 iron, 4 sulfur cluster binding"/>
    <property type="evidence" value="ECO:0007669"/>
    <property type="project" value="UniProtKB-KW"/>
</dbReference>
<feature type="transmembrane region" description="Helical" evidence="9">
    <location>
        <begin position="46"/>
        <end position="63"/>
    </location>
</feature>
<evidence type="ECO:0000256" key="6">
    <source>
        <dbReference type="ARBA" id="ARBA00023004"/>
    </source>
</evidence>
<evidence type="ECO:0000256" key="7">
    <source>
        <dbReference type="ARBA" id="ARBA00023014"/>
    </source>
</evidence>
<dbReference type="OrthoDB" id="9806398at2"/>
<feature type="transmembrane region" description="Helical" evidence="9">
    <location>
        <begin position="152"/>
        <end position="170"/>
    </location>
</feature>
<dbReference type="GO" id="GO:0046872">
    <property type="term" value="F:metal ion binding"/>
    <property type="evidence" value="ECO:0007669"/>
    <property type="project" value="UniProtKB-KW"/>
</dbReference>
<evidence type="ECO:0000313" key="11">
    <source>
        <dbReference type="EMBL" id="AWK89542.1"/>
    </source>
</evidence>
<reference evidence="12" key="1">
    <citation type="submission" date="2018-05" db="EMBL/GenBank/DDBJ databases">
        <title>Azospirillum thermophila sp. nov., a novel isolated from hot spring.</title>
        <authorList>
            <person name="Zhao Z."/>
        </authorList>
    </citation>
    <scope>NUCLEOTIDE SEQUENCE [LARGE SCALE GENOMIC DNA]</scope>
    <source>
        <strain evidence="12">CFH 70021</strain>
        <plasmid evidence="12">unnamed2</plasmid>
    </source>
</reference>
<dbReference type="Proteomes" id="UP000245629">
    <property type="component" value="Plasmid unnamed2"/>
</dbReference>
<gene>
    <name evidence="11" type="ORF">DEW08_26350</name>
</gene>
<evidence type="ECO:0000313" key="12">
    <source>
        <dbReference type="Proteomes" id="UP000245629"/>
    </source>
</evidence>
<feature type="transmembrane region" description="Helical" evidence="9">
    <location>
        <begin position="83"/>
        <end position="112"/>
    </location>
</feature>
<keyword evidence="11" id="KW-0614">Plasmid</keyword>
<evidence type="ECO:0000256" key="1">
    <source>
        <dbReference type="ARBA" id="ARBA00022448"/>
    </source>
</evidence>
<keyword evidence="7" id="KW-0411">Iron-sulfur</keyword>
<dbReference type="SUPFAM" id="SSF54862">
    <property type="entry name" value="4Fe-4S ferredoxins"/>
    <property type="match status" value="1"/>
</dbReference>